<keyword evidence="3" id="KW-1185">Reference proteome</keyword>
<feature type="region of interest" description="Disordered" evidence="1">
    <location>
        <begin position="177"/>
        <end position="236"/>
    </location>
</feature>
<dbReference type="EMBL" id="KI965477">
    <property type="protein sequence ID" value="EUD65684.1"/>
    <property type="molecule type" value="Genomic_DNA"/>
</dbReference>
<feature type="compositionally biased region" description="Basic and acidic residues" evidence="1">
    <location>
        <begin position="256"/>
        <end position="265"/>
    </location>
</feature>
<evidence type="ECO:0000256" key="1">
    <source>
        <dbReference type="SAM" id="MobiDB-lite"/>
    </source>
</evidence>
<reference evidence="2 3" key="1">
    <citation type="submission" date="2013-02" db="EMBL/GenBank/DDBJ databases">
        <title>The Genome Sequence of Plasmodium inui San Antonio 1.</title>
        <authorList>
            <consortium name="The Broad Institute Genome Sequencing Platform"/>
            <consortium name="The Broad Institute Genome Sequencing Center for Infectious Disease"/>
            <person name="Neafsey D."/>
            <person name="Cheeseman I."/>
            <person name="Volkman S."/>
            <person name="Adams J."/>
            <person name="Walker B."/>
            <person name="Young S.K."/>
            <person name="Zeng Q."/>
            <person name="Gargeya S."/>
            <person name="Fitzgerald M."/>
            <person name="Haas B."/>
            <person name="Abouelleil A."/>
            <person name="Alvarado L."/>
            <person name="Arachchi H.M."/>
            <person name="Berlin A.M."/>
            <person name="Chapman S.B."/>
            <person name="Dewar J."/>
            <person name="Goldberg J."/>
            <person name="Griggs A."/>
            <person name="Gujja S."/>
            <person name="Hansen M."/>
            <person name="Howarth C."/>
            <person name="Imamovic A."/>
            <person name="Larimer J."/>
            <person name="McCowan C."/>
            <person name="Murphy C."/>
            <person name="Neiman D."/>
            <person name="Pearson M."/>
            <person name="Priest M."/>
            <person name="Roberts A."/>
            <person name="Saif S."/>
            <person name="Shea T."/>
            <person name="Sisk P."/>
            <person name="Sykes S."/>
            <person name="Wortman J."/>
            <person name="Nusbaum C."/>
            <person name="Birren B."/>
        </authorList>
    </citation>
    <scope>NUCLEOTIDE SEQUENCE [LARGE SCALE GENOMIC DNA]</scope>
    <source>
        <strain evidence="2 3">San Antonio 1</strain>
    </source>
</reference>
<name>W7A966_9APIC</name>
<evidence type="ECO:0000313" key="2">
    <source>
        <dbReference type="EMBL" id="EUD65684.1"/>
    </source>
</evidence>
<protein>
    <submittedName>
        <fullName evidence="2">Uncharacterized protein</fullName>
    </submittedName>
</protein>
<accession>W7A966</accession>
<dbReference type="GeneID" id="20039206"/>
<dbReference type="AlphaFoldDB" id="W7A966"/>
<proteinExistence type="predicted"/>
<dbReference type="OrthoDB" id="370657at2759"/>
<feature type="compositionally biased region" description="Basic and acidic residues" evidence="1">
    <location>
        <begin position="191"/>
        <end position="235"/>
    </location>
</feature>
<dbReference type="RefSeq" id="XP_008817741.1">
    <property type="nucleotide sequence ID" value="XM_008819519.1"/>
</dbReference>
<dbReference type="Proteomes" id="UP000030640">
    <property type="component" value="Unassembled WGS sequence"/>
</dbReference>
<feature type="compositionally biased region" description="Basic residues" evidence="1">
    <location>
        <begin position="270"/>
        <end position="282"/>
    </location>
</feature>
<evidence type="ECO:0000313" key="3">
    <source>
        <dbReference type="Proteomes" id="UP000030640"/>
    </source>
</evidence>
<organism evidence="2 3">
    <name type="scientific">Plasmodium inui San Antonio 1</name>
    <dbReference type="NCBI Taxonomy" id="1237626"/>
    <lineage>
        <taxon>Eukaryota</taxon>
        <taxon>Sar</taxon>
        <taxon>Alveolata</taxon>
        <taxon>Apicomplexa</taxon>
        <taxon>Aconoidasida</taxon>
        <taxon>Haemosporida</taxon>
        <taxon>Plasmodiidae</taxon>
        <taxon>Plasmodium</taxon>
        <taxon>Plasmodium (Plasmodium)</taxon>
    </lineage>
</organism>
<feature type="region of interest" description="Disordered" evidence="1">
    <location>
        <begin position="256"/>
        <end position="296"/>
    </location>
</feature>
<dbReference type="VEuPathDB" id="PlasmoDB:C922_03932"/>
<gene>
    <name evidence="2" type="ORF">C922_03932</name>
</gene>
<sequence length="336" mass="37162">MASRLTSLLCNVVKLPCDPDCLSTGRCQHGGINMCDLAAIGMNKRKSLDESLTTSSSNDRYNYQYSPDLTKYDLDGCIKKEGFMHRLGTCNCDARNVCPELARDTGDYHRNGEEGVSSSVIDLDDEVLIGNFPFGCLREVAQGSLNNLENGNSRAILTERNLGIIQKDTDLMGQNVRTGRKQSSHLYSEIVKPDADGSEHSVNEGEEKQANKRDQTVEKEEAREGEQHNAGEGDVGHVIFPQILDTTNEAQDAIGEMDKMDRAEKSTSYTKKKKTKKNPKRKKESEEHRGKNLRSMFSFFARQEAAVSNSSRSCRGKVSDASSEFLSVISSAKSNA</sequence>